<comment type="caution">
    <text evidence="2">The sequence shown here is derived from an EMBL/GenBank/DDBJ whole genome shotgun (WGS) entry which is preliminary data.</text>
</comment>
<feature type="region of interest" description="Disordered" evidence="1">
    <location>
        <begin position="1"/>
        <end position="53"/>
    </location>
</feature>
<accession>A0AAD9EDM6</accession>
<sequence>MPESQRPDEGPGPWRPERMKGARVQAGTEALGRRETALSKRSVANRASDVRDKQMENVRTTAWLRREATELTP</sequence>
<keyword evidence="3" id="KW-1185">Reference proteome</keyword>
<evidence type="ECO:0000313" key="2">
    <source>
        <dbReference type="EMBL" id="KAK1843842.1"/>
    </source>
</evidence>
<proteinExistence type="predicted"/>
<protein>
    <submittedName>
        <fullName evidence="2">Uncharacterized protein</fullName>
    </submittedName>
</protein>
<evidence type="ECO:0000256" key="1">
    <source>
        <dbReference type="SAM" id="MobiDB-lite"/>
    </source>
</evidence>
<dbReference type="Proteomes" id="UP001243330">
    <property type="component" value="Unassembled WGS sequence"/>
</dbReference>
<evidence type="ECO:0000313" key="3">
    <source>
        <dbReference type="Proteomes" id="UP001243330"/>
    </source>
</evidence>
<gene>
    <name evidence="2" type="ORF">CCHR01_13514</name>
</gene>
<feature type="compositionally biased region" description="Basic and acidic residues" evidence="1">
    <location>
        <begin position="1"/>
        <end position="20"/>
    </location>
</feature>
<reference evidence="2" key="1">
    <citation type="submission" date="2023-01" db="EMBL/GenBank/DDBJ databases">
        <title>Colletotrichum chrysophilum M932 genome sequence.</title>
        <authorList>
            <person name="Baroncelli R."/>
        </authorList>
    </citation>
    <scope>NUCLEOTIDE SEQUENCE</scope>
    <source>
        <strain evidence="2">M932</strain>
    </source>
</reference>
<name>A0AAD9EDM6_9PEZI</name>
<dbReference type="AlphaFoldDB" id="A0AAD9EDM6"/>
<organism evidence="2 3">
    <name type="scientific">Colletotrichum chrysophilum</name>
    <dbReference type="NCBI Taxonomy" id="1836956"/>
    <lineage>
        <taxon>Eukaryota</taxon>
        <taxon>Fungi</taxon>
        <taxon>Dikarya</taxon>
        <taxon>Ascomycota</taxon>
        <taxon>Pezizomycotina</taxon>
        <taxon>Sordariomycetes</taxon>
        <taxon>Hypocreomycetidae</taxon>
        <taxon>Glomerellales</taxon>
        <taxon>Glomerellaceae</taxon>
        <taxon>Colletotrichum</taxon>
        <taxon>Colletotrichum gloeosporioides species complex</taxon>
    </lineage>
</organism>
<dbReference type="EMBL" id="JAQOWY010000337">
    <property type="protein sequence ID" value="KAK1843842.1"/>
    <property type="molecule type" value="Genomic_DNA"/>
</dbReference>